<dbReference type="SMART" id="SM00363">
    <property type="entry name" value="S4"/>
    <property type="match status" value="1"/>
</dbReference>
<sequence length="279" mass="29915">MNTPDQPNEKRKEKAKERLDVLLVERGLVPSRERGRAYIMAGLVYVNEEKMEKAGAAVPVQAVITVRGDSIGYVSRGGLKLEKALQNFDIDLNGKVMADIGASTGGFTDCALKNGAAKVFAIDVGYGQLAWSLRTDSRVVNLERTNIRNLKIDDLGELIDCATIDVSFISLDKVLPAVTGLLAPGGFIIALIKPQFEAGREKVGKRGVVRDPRVHREVIVSVFASAKDNGLIPLELTYSPVKGPEGNIEYLVHLATGGSPLDEAAVDATVDAAHLALDA</sequence>
<dbReference type="SUPFAM" id="SSF55174">
    <property type="entry name" value="Alpha-L RNA-binding motif"/>
    <property type="match status" value="1"/>
</dbReference>
<dbReference type="PIRSF" id="PIRSF005578">
    <property type="entry name" value="TlyA"/>
    <property type="match status" value="1"/>
</dbReference>
<keyword evidence="5" id="KW-0808">Transferase</keyword>
<dbReference type="Pfam" id="PF01479">
    <property type="entry name" value="S4"/>
    <property type="match status" value="1"/>
</dbReference>
<keyword evidence="1 3" id="KW-0694">RNA-binding</keyword>
<dbReference type="InterPro" id="IPR029063">
    <property type="entry name" value="SAM-dependent_MTases_sf"/>
</dbReference>
<evidence type="ECO:0000256" key="1">
    <source>
        <dbReference type="ARBA" id="ARBA00022884"/>
    </source>
</evidence>
<organism evidence="5 6">
    <name type="scientific">Anaerosporomusa subterranea</name>
    <dbReference type="NCBI Taxonomy" id="1794912"/>
    <lineage>
        <taxon>Bacteria</taxon>
        <taxon>Bacillati</taxon>
        <taxon>Bacillota</taxon>
        <taxon>Negativicutes</taxon>
        <taxon>Acetonemataceae</taxon>
        <taxon>Anaerosporomusa</taxon>
    </lineage>
</organism>
<dbReference type="Gene3D" id="3.40.50.150">
    <property type="entry name" value="Vaccinia Virus protein VP39"/>
    <property type="match status" value="1"/>
</dbReference>
<dbReference type="InterPro" id="IPR002942">
    <property type="entry name" value="S4_RNA-bd"/>
</dbReference>
<dbReference type="PANTHER" id="PTHR32319">
    <property type="entry name" value="BACTERIAL HEMOLYSIN-LIKE PROTEIN"/>
    <property type="match status" value="1"/>
</dbReference>
<dbReference type="InterPro" id="IPR004538">
    <property type="entry name" value="Hemolysin_A/TlyA"/>
</dbReference>
<dbReference type="OrthoDB" id="9784736at2"/>
<protein>
    <submittedName>
        <fullName evidence="5">RNA methyltransferase</fullName>
    </submittedName>
</protein>
<comment type="similarity">
    <text evidence="2">Belongs to the TlyA family.</text>
</comment>
<dbReference type="NCBIfam" id="TIGR00478">
    <property type="entry name" value="tly"/>
    <property type="match status" value="1"/>
</dbReference>
<accession>A0A154BUH0</accession>
<dbReference type="Proteomes" id="UP000076268">
    <property type="component" value="Unassembled WGS sequence"/>
</dbReference>
<dbReference type="CDD" id="cd00165">
    <property type="entry name" value="S4"/>
    <property type="match status" value="1"/>
</dbReference>
<evidence type="ECO:0000256" key="2">
    <source>
        <dbReference type="ARBA" id="ARBA00029460"/>
    </source>
</evidence>
<dbReference type="GO" id="GO:0032259">
    <property type="term" value="P:methylation"/>
    <property type="evidence" value="ECO:0007669"/>
    <property type="project" value="UniProtKB-KW"/>
</dbReference>
<evidence type="ECO:0000313" key="5">
    <source>
        <dbReference type="EMBL" id="KYZ77515.1"/>
    </source>
</evidence>
<proteinExistence type="inferred from homology"/>
<feature type="domain" description="RNA-binding S4" evidence="4">
    <location>
        <begin position="17"/>
        <end position="82"/>
    </location>
</feature>
<dbReference type="AlphaFoldDB" id="A0A154BUH0"/>
<keyword evidence="5" id="KW-0489">Methyltransferase</keyword>
<evidence type="ECO:0000259" key="4">
    <source>
        <dbReference type="SMART" id="SM00363"/>
    </source>
</evidence>
<dbReference type="EMBL" id="LSGP01000013">
    <property type="protein sequence ID" value="KYZ77515.1"/>
    <property type="molecule type" value="Genomic_DNA"/>
</dbReference>
<dbReference type="RefSeq" id="WP_066239997.1">
    <property type="nucleotide sequence ID" value="NZ_LSGP01000013.1"/>
</dbReference>
<dbReference type="GO" id="GO:0003723">
    <property type="term" value="F:RNA binding"/>
    <property type="evidence" value="ECO:0007669"/>
    <property type="project" value="UniProtKB-KW"/>
</dbReference>
<dbReference type="Gene3D" id="3.10.290.10">
    <property type="entry name" value="RNA-binding S4 domain"/>
    <property type="match status" value="1"/>
</dbReference>
<dbReference type="STRING" id="1794912.AXX12_05255"/>
<keyword evidence="6" id="KW-1185">Reference proteome</keyword>
<evidence type="ECO:0000313" key="6">
    <source>
        <dbReference type="Proteomes" id="UP000076268"/>
    </source>
</evidence>
<dbReference type="SUPFAM" id="SSF53335">
    <property type="entry name" value="S-adenosyl-L-methionine-dependent methyltransferases"/>
    <property type="match status" value="1"/>
</dbReference>
<reference evidence="5 6" key="1">
    <citation type="submission" date="2016-02" db="EMBL/GenBank/DDBJ databases">
        <title>Anaerosporomusa subterraneum gen. nov., sp. nov., a spore-forming obligate anaerobe isolated from saprolite.</title>
        <authorList>
            <person name="Choi J.K."/>
            <person name="Shah M."/>
            <person name="Yee N."/>
        </authorList>
    </citation>
    <scope>NUCLEOTIDE SEQUENCE [LARGE SCALE GENOMIC DNA]</scope>
    <source>
        <strain evidence="5 6">RU4</strain>
    </source>
</reference>
<name>A0A154BUH0_ANASB</name>
<dbReference type="InterPro" id="IPR047048">
    <property type="entry name" value="TlyA"/>
</dbReference>
<gene>
    <name evidence="5" type="ORF">AXX12_05255</name>
</gene>
<dbReference type="Pfam" id="PF01728">
    <property type="entry name" value="FtsJ"/>
    <property type="match status" value="1"/>
</dbReference>
<comment type="caution">
    <text evidence="5">The sequence shown here is derived from an EMBL/GenBank/DDBJ whole genome shotgun (WGS) entry which is preliminary data.</text>
</comment>
<dbReference type="InterPro" id="IPR002877">
    <property type="entry name" value="RNA_MeTrfase_FtsJ_dom"/>
</dbReference>
<dbReference type="InterPro" id="IPR036986">
    <property type="entry name" value="S4_RNA-bd_sf"/>
</dbReference>
<dbReference type="PANTHER" id="PTHR32319:SF0">
    <property type="entry name" value="BACTERIAL HEMOLYSIN-LIKE PROTEIN"/>
    <property type="match status" value="1"/>
</dbReference>
<dbReference type="PROSITE" id="PS50889">
    <property type="entry name" value="S4"/>
    <property type="match status" value="1"/>
</dbReference>
<dbReference type="GO" id="GO:0008168">
    <property type="term" value="F:methyltransferase activity"/>
    <property type="evidence" value="ECO:0007669"/>
    <property type="project" value="UniProtKB-KW"/>
</dbReference>
<evidence type="ECO:0000256" key="3">
    <source>
        <dbReference type="PROSITE-ProRule" id="PRU00182"/>
    </source>
</evidence>